<dbReference type="EMBL" id="CASHSV030000823">
    <property type="protein sequence ID" value="CAJ2679385.1"/>
    <property type="molecule type" value="Genomic_DNA"/>
</dbReference>
<dbReference type="Proteomes" id="UP001177021">
    <property type="component" value="Unassembled WGS sequence"/>
</dbReference>
<accession>A0ACB0MF09</accession>
<comment type="caution">
    <text evidence="1">The sequence shown here is derived from an EMBL/GenBank/DDBJ whole genome shotgun (WGS) entry which is preliminary data.</text>
</comment>
<proteinExistence type="predicted"/>
<gene>
    <name evidence="1" type="ORF">MILVUS5_LOCUS41486</name>
</gene>
<name>A0ACB0MF09_TRIPR</name>
<reference evidence="1" key="1">
    <citation type="submission" date="2023-10" db="EMBL/GenBank/DDBJ databases">
        <authorList>
            <person name="Rodriguez Cubillos JULIANA M."/>
            <person name="De Vega J."/>
        </authorList>
    </citation>
    <scope>NUCLEOTIDE SEQUENCE</scope>
</reference>
<organism evidence="1 2">
    <name type="scientific">Trifolium pratense</name>
    <name type="common">Red clover</name>
    <dbReference type="NCBI Taxonomy" id="57577"/>
    <lineage>
        <taxon>Eukaryota</taxon>
        <taxon>Viridiplantae</taxon>
        <taxon>Streptophyta</taxon>
        <taxon>Embryophyta</taxon>
        <taxon>Tracheophyta</taxon>
        <taxon>Spermatophyta</taxon>
        <taxon>Magnoliopsida</taxon>
        <taxon>eudicotyledons</taxon>
        <taxon>Gunneridae</taxon>
        <taxon>Pentapetalae</taxon>
        <taxon>rosids</taxon>
        <taxon>fabids</taxon>
        <taxon>Fabales</taxon>
        <taxon>Fabaceae</taxon>
        <taxon>Papilionoideae</taxon>
        <taxon>50 kb inversion clade</taxon>
        <taxon>NPAAA clade</taxon>
        <taxon>Hologalegina</taxon>
        <taxon>IRL clade</taxon>
        <taxon>Trifolieae</taxon>
        <taxon>Trifolium</taxon>
    </lineage>
</organism>
<keyword evidence="2" id="KW-1185">Reference proteome</keyword>
<evidence type="ECO:0000313" key="2">
    <source>
        <dbReference type="Proteomes" id="UP001177021"/>
    </source>
</evidence>
<protein>
    <submittedName>
        <fullName evidence="1">Uncharacterized protein</fullName>
    </submittedName>
</protein>
<sequence length="567" mass="65370">MEVQKEFESNPTPSQPQSAPIDNVDSSEKDQLQPPTDNLPVAGDGNDNELTDDNDKKRKSSAVWNHFKRKVVNGNEKAICNYCSKHLTGRRTDGTNHLNQHYMRCPRRKHKDLRQTILLREQKKVDGSSNYLSNYHFDPEKSREDLARMIILHEYPLSIVDHVGFRTYSEGLQPLFKVPSRNTIKNDIIKIFQNEKEKIMGQLDKIGSRIALTTDMWTASNQKKGFMVITAHYIDDNWHMQSRILTFVYVECPHTAEALTKVMVECMMDWNIDRKLSTITLDNCSTNDCLVGMLVNKLDCSTLILDGQLFHMRCCAHILNLIAQDGLSVIGDGIEKVRDSIAFWTATPKREQTFREVARQIKIPITKKLALDCKTRWNSTYHMLVVAIEYKDVFIRLKSKPLYSSLPTTSECEIAKQICSRLQVFSRVTEMFSGTQYPTTNIFFPLFCEIKLSLKQWQTSSIEAIRNMASQMVIKFEKYWSVIHGIMGIAIVLDPRFTFKLLEYFYQKLYGSLSSIEINNIKKLCCSLFEDYQTKTNGLVETSSENLTDKELNSENDNNANFLNDFD</sequence>
<evidence type="ECO:0000313" key="1">
    <source>
        <dbReference type="EMBL" id="CAJ2679385.1"/>
    </source>
</evidence>